<sequence length="45" mass="5188">MIGIDFKDIVSHLIVSDAIVPAEYIEEEIEIIEPLETTFFKCDNF</sequence>
<reference evidence="1" key="1">
    <citation type="submission" date="2018-05" db="EMBL/GenBank/DDBJ databases">
        <authorList>
            <person name="Lanie J.A."/>
            <person name="Ng W.-L."/>
            <person name="Kazmierczak K.M."/>
            <person name="Andrzejewski T.M."/>
            <person name="Davidsen T.M."/>
            <person name="Wayne K.J."/>
            <person name="Tettelin H."/>
            <person name="Glass J.I."/>
            <person name="Rusch D."/>
            <person name="Podicherti R."/>
            <person name="Tsui H.-C.T."/>
            <person name="Winkler M.E."/>
        </authorList>
    </citation>
    <scope>NUCLEOTIDE SEQUENCE</scope>
</reference>
<accession>A0A382PM22</accession>
<evidence type="ECO:0000313" key="1">
    <source>
        <dbReference type="EMBL" id="SVC73715.1"/>
    </source>
</evidence>
<dbReference type="EMBL" id="UINC01107955">
    <property type="protein sequence ID" value="SVC73715.1"/>
    <property type="molecule type" value="Genomic_DNA"/>
</dbReference>
<proteinExistence type="predicted"/>
<protein>
    <submittedName>
        <fullName evidence="1">Uncharacterized protein</fullName>
    </submittedName>
</protein>
<gene>
    <name evidence="1" type="ORF">METZ01_LOCUS326569</name>
</gene>
<name>A0A382PM22_9ZZZZ</name>
<dbReference type="AlphaFoldDB" id="A0A382PM22"/>
<organism evidence="1">
    <name type="scientific">marine metagenome</name>
    <dbReference type="NCBI Taxonomy" id="408172"/>
    <lineage>
        <taxon>unclassified sequences</taxon>
        <taxon>metagenomes</taxon>
        <taxon>ecological metagenomes</taxon>
    </lineage>
</organism>